<feature type="transmembrane region" description="Helical" evidence="1">
    <location>
        <begin position="105"/>
        <end position="123"/>
    </location>
</feature>
<gene>
    <name evidence="2" type="ORF">FQ154_01385</name>
</gene>
<dbReference type="Pfam" id="PF04307">
    <property type="entry name" value="YdjM"/>
    <property type="match status" value="1"/>
</dbReference>
<keyword evidence="1" id="KW-0472">Membrane</keyword>
<feature type="transmembrane region" description="Helical" evidence="1">
    <location>
        <begin position="249"/>
        <end position="271"/>
    </location>
</feature>
<feature type="transmembrane region" description="Helical" evidence="1">
    <location>
        <begin position="129"/>
        <end position="147"/>
    </location>
</feature>
<dbReference type="RefSeq" id="WP_007272731.1">
    <property type="nucleotide sequence ID" value="NZ_JBITUG010000002.1"/>
</dbReference>
<feature type="transmembrane region" description="Helical" evidence="1">
    <location>
        <begin position="159"/>
        <end position="176"/>
    </location>
</feature>
<sequence length="284" mass="29844">MMGGHHAATGAAAWIALTTNFALPTGNLPERLSWLPEAIPLGFGLLEQSPLAGVAGAMVCAGAALLPDADHRRATIAHSLPPVSNAICAGIGEVSGGHRNGTHSLLGIAAFTVMAWVLGLWTLESTRFGLVFPGAGLLAVLLVSFALKALKFIPDTMAKLPWLVAVPAGIFVAVYSPDERNWLVLAVAVGCAVHIAGDMLTVGGCNLLWPIRIRSPRLIRRIPLLKDIWKPGGRIAIPVLGRAGSVREWLLCVPVSIYAVAGLVVPIVVLARNQVQPLTKLLGF</sequence>
<name>A0A5B0EPR6_9MICC</name>
<keyword evidence="1" id="KW-0812">Transmembrane</keyword>
<evidence type="ECO:0000313" key="2">
    <source>
        <dbReference type="EMBL" id="KAA0979841.1"/>
    </source>
</evidence>
<reference evidence="2 3" key="1">
    <citation type="submission" date="2019-07" db="EMBL/GenBank/DDBJ databases">
        <title>Analysis of the biochemical properties, biological activity and biotechnological potential of siderophores and biosurfactants produced by Antarctic psychrotolerant bacteria.</title>
        <authorList>
            <person name="Styczynski M."/>
            <person name="Krucon T."/>
            <person name="Decewicz P."/>
            <person name="Dziewit L."/>
        </authorList>
    </citation>
    <scope>NUCLEOTIDE SEQUENCE [LARGE SCALE GENOMIC DNA]</scope>
    <source>
        <strain evidence="2 3">ANT_H27</strain>
    </source>
</reference>
<accession>A0A5B0EPR6</accession>
<dbReference type="EMBL" id="VOBL01000001">
    <property type="protein sequence ID" value="KAA0979841.1"/>
    <property type="molecule type" value="Genomic_DNA"/>
</dbReference>
<proteinExistence type="predicted"/>
<feature type="transmembrane region" description="Helical" evidence="1">
    <location>
        <begin position="182"/>
        <end position="211"/>
    </location>
</feature>
<keyword evidence="1" id="KW-1133">Transmembrane helix</keyword>
<keyword evidence="2" id="KW-0378">Hydrolase</keyword>
<organism evidence="2 3">
    <name type="scientific">Paeniglutamicibacter gangotriensis</name>
    <dbReference type="NCBI Taxonomy" id="254787"/>
    <lineage>
        <taxon>Bacteria</taxon>
        <taxon>Bacillati</taxon>
        <taxon>Actinomycetota</taxon>
        <taxon>Actinomycetes</taxon>
        <taxon>Micrococcales</taxon>
        <taxon>Micrococcaceae</taxon>
        <taxon>Paeniglutamicibacter</taxon>
    </lineage>
</organism>
<dbReference type="AlphaFoldDB" id="A0A5B0EPR6"/>
<dbReference type="OrthoDB" id="3425909at2"/>
<dbReference type="GO" id="GO:0016787">
    <property type="term" value="F:hydrolase activity"/>
    <property type="evidence" value="ECO:0007669"/>
    <property type="project" value="UniProtKB-KW"/>
</dbReference>
<feature type="transmembrane region" description="Helical" evidence="1">
    <location>
        <begin position="46"/>
        <end position="66"/>
    </location>
</feature>
<evidence type="ECO:0000313" key="3">
    <source>
        <dbReference type="Proteomes" id="UP000323856"/>
    </source>
</evidence>
<dbReference type="InterPro" id="IPR007404">
    <property type="entry name" value="YdjM-like"/>
</dbReference>
<protein>
    <submittedName>
        <fullName evidence="2">Metal-dependent hydrolase</fullName>
    </submittedName>
</protein>
<dbReference type="Proteomes" id="UP000323856">
    <property type="component" value="Unassembled WGS sequence"/>
</dbReference>
<comment type="caution">
    <text evidence="2">The sequence shown here is derived from an EMBL/GenBank/DDBJ whole genome shotgun (WGS) entry which is preliminary data.</text>
</comment>
<evidence type="ECO:0000256" key="1">
    <source>
        <dbReference type="SAM" id="Phobius"/>
    </source>
</evidence>